<proteinExistence type="predicted"/>
<evidence type="ECO:0000313" key="2">
    <source>
        <dbReference type="EMBL" id="SDX58984.1"/>
    </source>
</evidence>
<dbReference type="EMBL" id="FNOS01000002">
    <property type="protein sequence ID" value="SDX58984.1"/>
    <property type="molecule type" value="Genomic_DNA"/>
</dbReference>
<dbReference type="RefSeq" id="WP_076569682.1">
    <property type="nucleotide sequence ID" value="NZ_FNOS01000002.1"/>
</dbReference>
<gene>
    <name evidence="2" type="ORF">SAMN04488081_0759</name>
</gene>
<protein>
    <recommendedName>
        <fullName evidence="1">DUF4178 domain-containing protein</fullName>
    </recommendedName>
</protein>
<organism evidence="2 3">
    <name type="scientific">Salimicrobium album</name>
    <dbReference type="NCBI Taxonomy" id="50717"/>
    <lineage>
        <taxon>Bacteria</taxon>
        <taxon>Bacillati</taxon>
        <taxon>Bacillota</taxon>
        <taxon>Bacilli</taxon>
        <taxon>Bacillales</taxon>
        <taxon>Bacillaceae</taxon>
        <taxon>Salimicrobium</taxon>
    </lineage>
</organism>
<keyword evidence="3" id="KW-1185">Reference proteome</keyword>
<name>A0A1H3CZL6_9BACI</name>
<comment type="caution">
    <text evidence="2">The sequence shown here is derived from an EMBL/GenBank/DDBJ whole genome shotgun (WGS) entry which is preliminary data.</text>
</comment>
<reference evidence="2 3" key="1">
    <citation type="submission" date="2016-10" db="EMBL/GenBank/DDBJ databases">
        <authorList>
            <person name="Varghese N."/>
            <person name="Submissions S."/>
        </authorList>
    </citation>
    <scope>NUCLEOTIDE SEQUENCE [LARGE SCALE GENOMIC DNA]</scope>
    <source>
        <strain evidence="2 3">DSM 20748</strain>
    </source>
</reference>
<feature type="domain" description="DUF4178" evidence="1">
    <location>
        <begin position="28"/>
        <end position="159"/>
    </location>
</feature>
<dbReference type="Pfam" id="PF13785">
    <property type="entry name" value="DUF4178"/>
    <property type="match status" value="1"/>
</dbReference>
<dbReference type="Proteomes" id="UP000198647">
    <property type="component" value="Unassembled WGS sequence"/>
</dbReference>
<accession>A0A1H3CZL6</accession>
<evidence type="ECO:0000313" key="3">
    <source>
        <dbReference type="Proteomes" id="UP000198647"/>
    </source>
</evidence>
<sequence>MGFLKRLFSKTKKTPEAVEERNALNLEVGDIVTYDLADYEVVGKLTYRDGSYEWYSYQLLEGRNTKWLSSEMDEELELGMFEKVHLPVDTPYPAKLEYDGLTYHKKEEGVAKVIGEGRSSNLQGESVRYGDYLADDEEHMLSLEAWGTEVEVSAGTPLQEYELKIIAGTK</sequence>
<evidence type="ECO:0000259" key="1">
    <source>
        <dbReference type="Pfam" id="PF13785"/>
    </source>
</evidence>
<dbReference type="InterPro" id="IPR025235">
    <property type="entry name" value="DUF4178"/>
</dbReference>